<evidence type="ECO:0000313" key="9">
    <source>
        <dbReference type="EMBL" id="MFC6041118.1"/>
    </source>
</evidence>
<dbReference type="PROSITE" id="PS50928">
    <property type="entry name" value="ABC_TM1"/>
    <property type="match status" value="1"/>
</dbReference>
<evidence type="ECO:0000256" key="2">
    <source>
        <dbReference type="ARBA" id="ARBA00022448"/>
    </source>
</evidence>
<evidence type="ECO:0000256" key="5">
    <source>
        <dbReference type="ARBA" id="ARBA00022989"/>
    </source>
</evidence>
<dbReference type="Pfam" id="PF00528">
    <property type="entry name" value="BPD_transp_1"/>
    <property type="match status" value="1"/>
</dbReference>
<keyword evidence="2 7" id="KW-0813">Transport</keyword>
<keyword evidence="6 7" id="KW-0472">Membrane</keyword>
<name>A0ABW1LDB0_9BACL</name>
<dbReference type="SUPFAM" id="SSF161098">
    <property type="entry name" value="MetI-like"/>
    <property type="match status" value="1"/>
</dbReference>
<keyword evidence="5 7" id="KW-1133">Transmembrane helix</keyword>
<feature type="domain" description="ABC transmembrane type-1" evidence="8">
    <location>
        <begin position="85"/>
        <end position="280"/>
    </location>
</feature>
<dbReference type="InterPro" id="IPR035906">
    <property type="entry name" value="MetI-like_sf"/>
</dbReference>
<comment type="caution">
    <text evidence="9">The sequence shown here is derived from an EMBL/GenBank/DDBJ whole genome shotgun (WGS) entry which is preliminary data.</text>
</comment>
<evidence type="ECO:0000256" key="6">
    <source>
        <dbReference type="ARBA" id="ARBA00023136"/>
    </source>
</evidence>
<accession>A0ABW1LDB0</accession>
<protein>
    <submittedName>
        <fullName evidence="9">ABC transporter permease subunit</fullName>
    </submittedName>
</protein>
<evidence type="ECO:0000313" key="10">
    <source>
        <dbReference type="Proteomes" id="UP001596170"/>
    </source>
</evidence>
<feature type="transmembrane region" description="Helical" evidence="7">
    <location>
        <begin position="231"/>
        <end position="254"/>
    </location>
</feature>
<dbReference type="Proteomes" id="UP001596170">
    <property type="component" value="Unassembled WGS sequence"/>
</dbReference>
<evidence type="ECO:0000256" key="1">
    <source>
        <dbReference type="ARBA" id="ARBA00004651"/>
    </source>
</evidence>
<evidence type="ECO:0000256" key="7">
    <source>
        <dbReference type="RuleBase" id="RU363032"/>
    </source>
</evidence>
<sequence length="295" mass="34249">MKGIFKWVIQLVVALFSILLISGAPLLIAGFQRGELLWKEYIETLQFHVKSLWNFRELSVDYYIGRGEVRQVPVFPQLLENISYSLQLLFLALAAAIIFALIGTFITMLLSGKLRSRVKLVFYFLESFPDILIILLAQLSIVIIFQQTGVLVSKIAAIGDDRIYWLPVLCLMILPMIQLYRLSMLTFEAEERQMYVELAKSLGFSKVFILFLHILRNAMISVFFQSKKTMWFMLSNLFILELMFNIPGIMYYMFENLSGILFLVTVLSFFLPVFLLYSLGEWYFLRRMNRGGATL</sequence>
<comment type="similarity">
    <text evidence="7">Belongs to the binding-protein-dependent transport system permease family.</text>
</comment>
<comment type="subcellular location">
    <subcellularLocation>
        <location evidence="1 7">Cell membrane</location>
        <topology evidence="1 7">Multi-pass membrane protein</topology>
    </subcellularLocation>
</comment>
<feature type="transmembrane region" description="Helical" evidence="7">
    <location>
        <begin position="164"/>
        <end position="183"/>
    </location>
</feature>
<evidence type="ECO:0000256" key="4">
    <source>
        <dbReference type="ARBA" id="ARBA00022692"/>
    </source>
</evidence>
<dbReference type="PANTHER" id="PTHR30465:SF44">
    <property type="entry name" value="ABC-TYPE DIPEPTIDE_OLIGOPEPTIDE TRANSPORT SYSTEM, PERMEASE COMPONENT"/>
    <property type="match status" value="1"/>
</dbReference>
<feature type="transmembrane region" description="Helical" evidence="7">
    <location>
        <begin position="88"/>
        <end position="111"/>
    </location>
</feature>
<keyword evidence="4 7" id="KW-0812">Transmembrane</keyword>
<feature type="transmembrane region" description="Helical" evidence="7">
    <location>
        <begin position="7"/>
        <end position="29"/>
    </location>
</feature>
<evidence type="ECO:0000259" key="8">
    <source>
        <dbReference type="PROSITE" id="PS50928"/>
    </source>
</evidence>
<keyword evidence="10" id="KW-1185">Reference proteome</keyword>
<dbReference type="Gene3D" id="1.10.3720.10">
    <property type="entry name" value="MetI-like"/>
    <property type="match status" value="1"/>
</dbReference>
<dbReference type="EMBL" id="JBHSRI010000025">
    <property type="protein sequence ID" value="MFC6041118.1"/>
    <property type="molecule type" value="Genomic_DNA"/>
</dbReference>
<dbReference type="RefSeq" id="WP_377735775.1">
    <property type="nucleotide sequence ID" value="NZ_JBHSRI010000025.1"/>
</dbReference>
<reference evidence="10" key="1">
    <citation type="journal article" date="2019" name="Int. J. Syst. Evol. Microbiol.">
        <title>The Global Catalogue of Microorganisms (GCM) 10K type strain sequencing project: providing services to taxonomists for standard genome sequencing and annotation.</title>
        <authorList>
            <consortium name="The Broad Institute Genomics Platform"/>
            <consortium name="The Broad Institute Genome Sequencing Center for Infectious Disease"/>
            <person name="Wu L."/>
            <person name="Ma J."/>
        </authorList>
    </citation>
    <scope>NUCLEOTIDE SEQUENCE [LARGE SCALE GENOMIC DNA]</scope>
    <source>
        <strain evidence="10">CCUG 54527</strain>
    </source>
</reference>
<keyword evidence="3" id="KW-1003">Cell membrane</keyword>
<evidence type="ECO:0000256" key="3">
    <source>
        <dbReference type="ARBA" id="ARBA00022475"/>
    </source>
</evidence>
<gene>
    <name evidence="9" type="ORF">ACFPYN_16950</name>
</gene>
<proteinExistence type="inferred from homology"/>
<dbReference type="PANTHER" id="PTHR30465">
    <property type="entry name" value="INNER MEMBRANE ABC TRANSPORTER"/>
    <property type="match status" value="1"/>
</dbReference>
<dbReference type="InterPro" id="IPR000515">
    <property type="entry name" value="MetI-like"/>
</dbReference>
<feature type="transmembrane region" description="Helical" evidence="7">
    <location>
        <begin position="131"/>
        <end position="152"/>
    </location>
</feature>
<organism evidence="9 10">
    <name type="scientific">Paenisporosarcina macmurdoensis</name>
    <dbReference type="NCBI Taxonomy" id="212659"/>
    <lineage>
        <taxon>Bacteria</taxon>
        <taxon>Bacillati</taxon>
        <taxon>Bacillota</taxon>
        <taxon>Bacilli</taxon>
        <taxon>Bacillales</taxon>
        <taxon>Caryophanaceae</taxon>
        <taxon>Paenisporosarcina</taxon>
    </lineage>
</organism>
<feature type="transmembrane region" description="Helical" evidence="7">
    <location>
        <begin position="260"/>
        <end position="280"/>
    </location>
</feature>